<proteinExistence type="inferred from homology"/>
<evidence type="ECO:0000256" key="2">
    <source>
        <dbReference type="ARBA" id="ARBA00001947"/>
    </source>
</evidence>
<evidence type="ECO:0000256" key="9">
    <source>
        <dbReference type="ARBA" id="ARBA00022801"/>
    </source>
</evidence>
<accession>A0A348HEW3</accession>
<dbReference type="OrthoDB" id="100605at2"/>
<dbReference type="CDD" id="cd09600">
    <property type="entry name" value="M1_APN"/>
    <property type="match status" value="1"/>
</dbReference>
<dbReference type="Pfam" id="PF17432">
    <property type="entry name" value="DUF3458_C"/>
    <property type="match status" value="1"/>
</dbReference>
<dbReference type="Pfam" id="PF17900">
    <property type="entry name" value="Peptidase_M1_N"/>
    <property type="match status" value="1"/>
</dbReference>
<keyword evidence="9" id="KW-0378">Hydrolase</keyword>
<dbReference type="PANTHER" id="PTHR46322">
    <property type="entry name" value="PUROMYCIN-SENSITIVE AMINOPEPTIDASE"/>
    <property type="match status" value="1"/>
</dbReference>
<feature type="domain" description="Peptidase M1 membrane alanine aminopeptidase" evidence="14">
    <location>
        <begin position="228"/>
        <end position="442"/>
    </location>
</feature>
<keyword evidence="7" id="KW-0645">Protease</keyword>
<evidence type="ECO:0000259" key="15">
    <source>
        <dbReference type="Pfam" id="PF11940"/>
    </source>
</evidence>
<dbReference type="GO" id="GO:0006508">
    <property type="term" value="P:proteolysis"/>
    <property type="evidence" value="ECO:0007669"/>
    <property type="project" value="UniProtKB-UniRule"/>
</dbReference>
<evidence type="ECO:0000256" key="3">
    <source>
        <dbReference type="ARBA" id="ARBA00010136"/>
    </source>
</evidence>
<evidence type="ECO:0000256" key="10">
    <source>
        <dbReference type="ARBA" id="ARBA00022833"/>
    </source>
</evidence>
<reference evidence="18 19" key="1">
    <citation type="submission" date="2018-09" db="EMBL/GenBank/DDBJ databases">
        <title>Zymobacter palmae IAM14233 (=T109) whole genome analysis.</title>
        <authorList>
            <person name="Yanase H."/>
        </authorList>
    </citation>
    <scope>NUCLEOTIDE SEQUENCE [LARGE SCALE GENOMIC DNA]</scope>
    <source>
        <strain evidence="18 19">IAM14233</strain>
    </source>
</reference>
<dbReference type="GO" id="GO:0016285">
    <property type="term" value="F:alanyl aminopeptidase activity"/>
    <property type="evidence" value="ECO:0007669"/>
    <property type="project" value="UniProtKB-EC"/>
</dbReference>
<evidence type="ECO:0000256" key="13">
    <source>
        <dbReference type="NCBIfam" id="TIGR02414"/>
    </source>
</evidence>
<evidence type="ECO:0000259" key="14">
    <source>
        <dbReference type="Pfam" id="PF01433"/>
    </source>
</evidence>
<evidence type="ECO:0000256" key="1">
    <source>
        <dbReference type="ARBA" id="ARBA00000098"/>
    </source>
</evidence>
<dbReference type="InterPro" id="IPR001930">
    <property type="entry name" value="Peptidase_M1"/>
</dbReference>
<dbReference type="Pfam" id="PF01433">
    <property type="entry name" value="Peptidase_M1"/>
    <property type="match status" value="1"/>
</dbReference>
<dbReference type="KEGG" id="zpl:ZBT109_1405"/>
<name>A0A348HEW3_9GAMM</name>
<comment type="similarity">
    <text evidence="3">Belongs to the peptidase M1 family.</text>
</comment>
<evidence type="ECO:0000313" key="18">
    <source>
        <dbReference type="EMBL" id="BBG30165.1"/>
    </source>
</evidence>
<dbReference type="EMBL" id="AP018933">
    <property type="protein sequence ID" value="BBG30165.1"/>
    <property type="molecule type" value="Genomic_DNA"/>
</dbReference>
<sequence length="879" mass="99715">MSEPEVVYLKDYLPPAYTVETTHLTFELAPEDTHVKATLRMKRHPEREAGVPLELFGANLDLRAISLNGEALSKSRYRIDGERLIIDDVPDAFVLDTEVVIAPEQNTALEGLYRSNGMYCTQCEPEGFRRITWYPDRPDVMAKFTTTVIGDKATLPILLSNGNPIDQGDLEDGRHFVTWEDPFPKPSYLFALVAGQLEVVESYFTTRNGRTVLLQLYVEPQNLHKTEFSMGALKRAMKWDEETYGREYDLDRFMIVAVDDFNMGAMENKGLNIFNSSAVLANPETTIDAGFQRIEGIVAHEYFHNWSGNRVTCRDWFQLALKEGFTVFRDQTFSADTNSAPVKRIEDVAVLRTQQFAEDAGPTAHPVRPDHFIEISNFYTLTVYEKGAEVVRMLRNLLGKETFRRGTDTYFERFDGQAVRVEDFVNTMADVSGIDLGQFMRWYEQAGTPRIDVAEEYDAERQEYALTFRQHTPATPGQVADSKQPLHIPVRMGLLNGRGNPIELAVGNERPGHEMVLELREAEERIVFKHVAEKPTPSLLRGFSAPVILNFPYTREQLAFLVKYDVDGFNRWDAGQRLAQEAIFDVMHAIQAGEAPTLDDTLLDVFDYLLKTPDRADRAVLAEMLQLPSEAYLAGQRAQVDIDAIHDARAFVERSLAEQLHFHWQALYESNVTKAAYEPSFEQISHRALKNVALSYLCATGDEDALALADQQFKTATNMTDTRAALTQLVHRHAGERADAALKAFEARWSHDPLVMDQWLTLQATQPHPEALDRVKALMAHPAFSLRNPNRVRALIGAFSQHNHVNFHRADGEGYALLADIVLQLNKSNPEIAARLVLPLTRYQRLDEVHQQLMRGALERIRNQSLSRNLYEVIEKALA</sequence>
<dbReference type="Pfam" id="PF11940">
    <property type="entry name" value="DUF3458"/>
    <property type="match status" value="1"/>
</dbReference>
<feature type="domain" description="Peptidase M1 alanyl aminopeptidase C-terminal" evidence="16">
    <location>
        <begin position="556"/>
        <end position="879"/>
    </location>
</feature>
<keyword evidence="8" id="KW-0479">Metal-binding</keyword>
<evidence type="ECO:0000256" key="4">
    <source>
        <dbReference type="ARBA" id="ARBA00012564"/>
    </source>
</evidence>
<dbReference type="Gene3D" id="1.25.50.10">
    <property type="entry name" value="Peptidase M1, alanyl aminopeptidase, C-terminal domain"/>
    <property type="match status" value="1"/>
</dbReference>
<dbReference type="Gene3D" id="2.60.40.1840">
    <property type="match status" value="1"/>
</dbReference>
<dbReference type="InterPro" id="IPR035414">
    <property type="entry name" value="Peptidase_M1_pepN_Ig-like"/>
</dbReference>
<feature type="domain" description="Peptidase M1 alanyl aminopeptidase Ig-like fold" evidence="15">
    <location>
        <begin position="447"/>
        <end position="550"/>
    </location>
</feature>
<gene>
    <name evidence="18" type="ORF">ZBT109_1405</name>
</gene>
<dbReference type="InterPro" id="IPR037144">
    <property type="entry name" value="Peptidase_M1_pepN_C_sf"/>
</dbReference>
<evidence type="ECO:0000256" key="8">
    <source>
        <dbReference type="ARBA" id="ARBA00022723"/>
    </source>
</evidence>
<dbReference type="InterPro" id="IPR024601">
    <property type="entry name" value="Peptidase_M1_pepN_C"/>
</dbReference>
<comment type="function">
    <text evidence="12">Aminopeptidase N is involved in the degradation of intracellular peptides generated by protein breakdown during normal growth as well as in response to nutrient starvation.</text>
</comment>
<comment type="catalytic activity">
    <reaction evidence="1">
        <text>Release of an N-terminal amino acid, Xaa-|-Yaa- from a peptide, amide or arylamide. Xaa is preferably Ala, but may be most amino acids including Pro (slow action). When a terminal hydrophobic residue is followed by a prolyl residue, the two may be released as an intact Xaa-Pro dipeptide.</text>
        <dbReference type="EC" id="3.4.11.2"/>
    </reaction>
</comment>
<comment type="cofactor">
    <cofactor evidence="2">
        <name>Zn(2+)</name>
        <dbReference type="ChEBI" id="CHEBI:29105"/>
    </cofactor>
</comment>
<keyword evidence="19" id="KW-1185">Reference proteome</keyword>
<dbReference type="SUPFAM" id="SSF55486">
    <property type="entry name" value="Metalloproteases ('zincins'), catalytic domain"/>
    <property type="match status" value="1"/>
</dbReference>
<keyword evidence="6 18" id="KW-0031">Aminopeptidase</keyword>
<dbReference type="FunFam" id="3.30.2010.30:FF:000002">
    <property type="entry name" value="Putative aminopeptidase N"/>
    <property type="match status" value="1"/>
</dbReference>
<protein>
    <recommendedName>
        <fullName evidence="5 13">Aminopeptidase N</fullName>
        <ecNumber evidence="4 13">3.4.11.2</ecNumber>
    </recommendedName>
</protein>
<dbReference type="FunFam" id="2.60.40.1730:FF:000005">
    <property type="entry name" value="Aminopeptidase N"/>
    <property type="match status" value="1"/>
</dbReference>
<dbReference type="EC" id="3.4.11.2" evidence="4 13"/>
<dbReference type="Gene3D" id="3.30.2010.30">
    <property type="match status" value="1"/>
</dbReference>
<dbReference type="STRING" id="1123510.GCA_000620025_00399"/>
<dbReference type="InterPro" id="IPR027268">
    <property type="entry name" value="Peptidase_M4/M1_CTD_sf"/>
</dbReference>
<evidence type="ECO:0000256" key="11">
    <source>
        <dbReference type="ARBA" id="ARBA00023049"/>
    </source>
</evidence>
<evidence type="ECO:0000256" key="7">
    <source>
        <dbReference type="ARBA" id="ARBA00022670"/>
    </source>
</evidence>
<dbReference type="AlphaFoldDB" id="A0A348HEW3"/>
<dbReference type="RefSeq" id="WP_027705749.1">
    <property type="nucleotide sequence ID" value="NZ_AP018933.1"/>
</dbReference>
<evidence type="ECO:0000259" key="17">
    <source>
        <dbReference type="Pfam" id="PF17900"/>
    </source>
</evidence>
<dbReference type="Proteomes" id="UP000267342">
    <property type="component" value="Chromosome"/>
</dbReference>
<evidence type="ECO:0000259" key="16">
    <source>
        <dbReference type="Pfam" id="PF17432"/>
    </source>
</evidence>
<keyword evidence="10" id="KW-0862">Zinc</keyword>
<feature type="domain" description="Aminopeptidase N-like N-terminal" evidence="17">
    <location>
        <begin position="106"/>
        <end position="189"/>
    </location>
</feature>
<evidence type="ECO:0000313" key="19">
    <source>
        <dbReference type="Proteomes" id="UP000267342"/>
    </source>
</evidence>
<dbReference type="NCBIfam" id="TIGR02414">
    <property type="entry name" value="pepN_proteo"/>
    <property type="match status" value="1"/>
</dbReference>
<dbReference type="InterPro" id="IPR014782">
    <property type="entry name" value="Peptidase_M1_dom"/>
</dbReference>
<dbReference type="PRINTS" id="PR00756">
    <property type="entry name" value="ALADIPTASE"/>
</dbReference>
<dbReference type="Gene3D" id="2.60.40.1730">
    <property type="entry name" value="tricorn interacting facor f3 domain"/>
    <property type="match status" value="1"/>
</dbReference>
<dbReference type="InterPro" id="IPR012779">
    <property type="entry name" value="Peptidase_M1_pepN"/>
</dbReference>
<dbReference type="FunFam" id="2.60.40.1840:FF:000001">
    <property type="entry name" value="Aminopeptidase N"/>
    <property type="match status" value="1"/>
</dbReference>
<dbReference type="InterPro" id="IPR038438">
    <property type="entry name" value="PepN_Ig-like_sf"/>
</dbReference>
<organism evidence="18 19">
    <name type="scientific">Zymobacter palmae</name>
    <dbReference type="NCBI Taxonomy" id="33074"/>
    <lineage>
        <taxon>Bacteria</taxon>
        <taxon>Pseudomonadati</taxon>
        <taxon>Pseudomonadota</taxon>
        <taxon>Gammaproteobacteria</taxon>
        <taxon>Oceanospirillales</taxon>
        <taxon>Halomonadaceae</taxon>
        <taxon>Zymobacter group</taxon>
        <taxon>Zymobacter</taxon>
    </lineage>
</organism>
<dbReference type="InterPro" id="IPR045357">
    <property type="entry name" value="Aminopeptidase_N-like_N"/>
</dbReference>
<evidence type="ECO:0000256" key="6">
    <source>
        <dbReference type="ARBA" id="ARBA00022438"/>
    </source>
</evidence>
<dbReference type="GO" id="GO:0008270">
    <property type="term" value="F:zinc ion binding"/>
    <property type="evidence" value="ECO:0007669"/>
    <property type="project" value="InterPro"/>
</dbReference>
<dbReference type="InterPro" id="IPR042097">
    <property type="entry name" value="Aminopeptidase_N-like_N_sf"/>
</dbReference>
<evidence type="ECO:0000256" key="12">
    <source>
        <dbReference type="ARBA" id="ARBA00059739"/>
    </source>
</evidence>
<dbReference type="Gene3D" id="1.10.390.10">
    <property type="entry name" value="Neutral Protease Domain 2"/>
    <property type="match status" value="1"/>
</dbReference>
<dbReference type="PANTHER" id="PTHR46322:SF1">
    <property type="entry name" value="PUROMYCIN-SENSITIVE AMINOPEPTIDASE"/>
    <property type="match status" value="1"/>
</dbReference>
<dbReference type="GO" id="GO:0008237">
    <property type="term" value="F:metallopeptidase activity"/>
    <property type="evidence" value="ECO:0007669"/>
    <property type="project" value="UniProtKB-UniRule"/>
</dbReference>
<keyword evidence="11" id="KW-0482">Metalloprotease</keyword>
<evidence type="ECO:0000256" key="5">
    <source>
        <dbReference type="ARBA" id="ARBA00015611"/>
    </source>
</evidence>
<dbReference type="SUPFAM" id="SSF63737">
    <property type="entry name" value="Leukotriene A4 hydrolase N-terminal domain"/>
    <property type="match status" value="1"/>
</dbReference>